<evidence type="ECO:0000256" key="1">
    <source>
        <dbReference type="ARBA" id="ARBA00004496"/>
    </source>
</evidence>
<evidence type="ECO:0000256" key="8">
    <source>
        <dbReference type="ARBA" id="ARBA00023270"/>
    </source>
</evidence>
<comment type="catalytic activity">
    <reaction evidence="10">
        <text>aceneuramate = aldehydo-N-acetyl-D-mannosamine + pyruvate</text>
        <dbReference type="Rhea" id="RHEA:23296"/>
        <dbReference type="ChEBI" id="CHEBI:15361"/>
        <dbReference type="ChEBI" id="CHEBI:17122"/>
        <dbReference type="ChEBI" id="CHEBI:173083"/>
        <dbReference type="EC" id="4.1.3.3"/>
    </reaction>
</comment>
<dbReference type="InterPro" id="IPR013785">
    <property type="entry name" value="Aldolase_TIM"/>
</dbReference>
<evidence type="ECO:0000256" key="9">
    <source>
        <dbReference type="ARBA" id="ARBA00023277"/>
    </source>
</evidence>
<dbReference type="Gene3D" id="3.20.20.70">
    <property type="entry name" value="Aldolase class I"/>
    <property type="match status" value="1"/>
</dbReference>
<evidence type="ECO:0000256" key="4">
    <source>
        <dbReference type="ARBA" id="ARBA00011881"/>
    </source>
</evidence>
<dbReference type="GO" id="GO:0008747">
    <property type="term" value="F:N-acetylneuraminate lyase activity"/>
    <property type="evidence" value="ECO:0007669"/>
    <property type="project" value="UniProtKB-EC"/>
</dbReference>
<dbReference type="Pfam" id="PF00701">
    <property type="entry name" value="DHDPS"/>
    <property type="match status" value="1"/>
</dbReference>
<dbReference type="EC" id="4.1.3.3" evidence="5"/>
<dbReference type="GO" id="GO:0005737">
    <property type="term" value="C:cytoplasm"/>
    <property type="evidence" value="ECO:0007669"/>
    <property type="project" value="UniProtKB-SubCell"/>
</dbReference>
<name>A0AAV8Y771_9CUCU</name>
<keyword evidence="12" id="KW-1185">Reference proteome</keyword>
<dbReference type="PANTHER" id="PTHR12128">
    <property type="entry name" value="DIHYDRODIPICOLINATE SYNTHASE"/>
    <property type="match status" value="1"/>
</dbReference>
<evidence type="ECO:0000256" key="6">
    <source>
        <dbReference type="ARBA" id="ARBA00022490"/>
    </source>
</evidence>
<keyword evidence="6" id="KW-0963">Cytoplasm</keyword>
<keyword evidence="9" id="KW-0119">Carbohydrate metabolism</keyword>
<dbReference type="InterPro" id="IPR002220">
    <property type="entry name" value="DapA-like"/>
</dbReference>
<comment type="caution">
    <text evidence="11">The sequence shown here is derived from an EMBL/GenBank/DDBJ whole genome shotgun (WGS) entry which is preliminary data.</text>
</comment>
<dbReference type="SUPFAM" id="SSF51569">
    <property type="entry name" value="Aldolase"/>
    <property type="match status" value="1"/>
</dbReference>
<evidence type="ECO:0000313" key="11">
    <source>
        <dbReference type="EMBL" id="KAJ8946426.1"/>
    </source>
</evidence>
<dbReference type="PANTHER" id="PTHR12128:SF21">
    <property type="entry name" value="N-ACETYLNEURAMINATE LYASE"/>
    <property type="match status" value="1"/>
</dbReference>
<sequence length="189" mass="20216">MFSDVNLNMGQFLNESVGQIPTFCGIKYTSNDLDGGAAALRANNGKYAVFLGADTIMAGAFAMGFDSAIATTLNIYPQYAVNILKAISESKVEEAAKVQEQLSAVVSIITKNGAWVPTMKVAMNLVSPINVGVVRPPFENLSTEHSGEMEKSLKIHFCVYIPYGGHTLEISPSDVCFGVSNKVLSTARV</sequence>
<evidence type="ECO:0000256" key="3">
    <source>
        <dbReference type="ARBA" id="ARBA00006324"/>
    </source>
</evidence>
<dbReference type="Proteomes" id="UP001162162">
    <property type="component" value="Unassembled WGS sequence"/>
</dbReference>
<keyword evidence="7" id="KW-0456">Lyase</keyword>
<evidence type="ECO:0000256" key="2">
    <source>
        <dbReference type="ARBA" id="ARBA00004878"/>
    </source>
</evidence>
<dbReference type="AlphaFoldDB" id="A0AAV8Y771"/>
<proteinExistence type="inferred from homology"/>
<accession>A0AAV8Y771</accession>
<gene>
    <name evidence="11" type="ORF">NQ318_014412</name>
</gene>
<evidence type="ECO:0000256" key="7">
    <source>
        <dbReference type="ARBA" id="ARBA00023239"/>
    </source>
</evidence>
<reference evidence="11" key="1">
    <citation type="journal article" date="2023" name="Insect Mol. Biol.">
        <title>Genome sequencing provides insights into the evolution of gene families encoding plant cell wall-degrading enzymes in longhorned beetles.</title>
        <authorList>
            <person name="Shin N.R."/>
            <person name="Okamura Y."/>
            <person name="Kirsch R."/>
            <person name="Pauchet Y."/>
        </authorList>
    </citation>
    <scope>NUCLEOTIDE SEQUENCE</scope>
    <source>
        <strain evidence="11">AMC_N1</strain>
    </source>
</reference>
<comment type="subunit">
    <text evidence="4">Homotetramer.</text>
</comment>
<comment type="subcellular location">
    <subcellularLocation>
        <location evidence="1">Cytoplasm</location>
    </subcellularLocation>
</comment>
<comment type="similarity">
    <text evidence="3">Belongs to the DapA family. NanA subfamily.</text>
</comment>
<evidence type="ECO:0000313" key="12">
    <source>
        <dbReference type="Proteomes" id="UP001162162"/>
    </source>
</evidence>
<keyword evidence="8" id="KW-0704">Schiff base</keyword>
<dbReference type="EMBL" id="JAPWTK010000186">
    <property type="protein sequence ID" value="KAJ8946426.1"/>
    <property type="molecule type" value="Genomic_DNA"/>
</dbReference>
<evidence type="ECO:0000256" key="5">
    <source>
        <dbReference type="ARBA" id="ARBA00012911"/>
    </source>
</evidence>
<evidence type="ECO:0000256" key="10">
    <source>
        <dbReference type="ARBA" id="ARBA00044906"/>
    </source>
</evidence>
<protein>
    <recommendedName>
        <fullName evidence="5">N-acetylneuraminate lyase</fullName>
        <ecNumber evidence="5">4.1.3.3</ecNumber>
    </recommendedName>
</protein>
<organism evidence="11 12">
    <name type="scientific">Aromia moschata</name>
    <dbReference type="NCBI Taxonomy" id="1265417"/>
    <lineage>
        <taxon>Eukaryota</taxon>
        <taxon>Metazoa</taxon>
        <taxon>Ecdysozoa</taxon>
        <taxon>Arthropoda</taxon>
        <taxon>Hexapoda</taxon>
        <taxon>Insecta</taxon>
        <taxon>Pterygota</taxon>
        <taxon>Neoptera</taxon>
        <taxon>Endopterygota</taxon>
        <taxon>Coleoptera</taxon>
        <taxon>Polyphaga</taxon>
        <taxon>Cucujiformia</taxon>
        <taxon>Chrysomeloidea</taxon>
        <taxon>Cerambycidae</taxon>
        <taxon>Cerambycinae</taxon>
        <taxon>Callichromatini</taxon>
        <taxon>Aromia</taxon>
    </lineage>
</organism>
<comment type="pathway">
    <text evidence="2">Amino-sugar metabolism; N-acetylneuraminate degradation.</text>
</comment>